<dbReference type="EMBL" id="RDSR01000011">
    <property type="protein sequence ID" value="RNE62397.1"/>
    <property type="molecule type" value="Genomic_DNA"/>
</dbReference>
<dbReference type="InterPro" id="IPR001098">
    <property type="entry name" value="DNA-dir_DNA_pol_A_palm_dom"/>
</dbReference>
<evidence type="ECO:0000256" key="1">
    <source>
        <dbReference type="ARBA" id="ARBA00012417"/>
    </source>
</evidence>
<dbReference type="NCBIfam" id="NF011538">
    <property type="entry name" value="PRK14975.1-1"/>
    <property type="match status" value="1"/>
</dbReference>
<evidence type="ECO:0000256" key="4">
    <source>
        <dbReference type="SAM" id="MobiDB-lite"/>
    </source>
</evidence>
<dbReference type="GO" id="GO:0003887">
    <property type="term" value="F:DNA-directed DNA polymerase activity"/>
    <property type="evidence" value="ECO:0007669"/>
    <property type="project" value="UniProtKB-EC"/>
</dbReference>
<dbReference type="SMART" id="SM00482">
    <property type="entry name" value="POLAc"/>
    <property type="match status" value="1"/>
</dbReference>
<dbReference type="InterPro" id="IPR043502">
    <property type="entry name" value="DNA/RNA_pol_sf"/>
</dbReference>
<evidence type="ECO:0000259" key="5">
    <source>
        <dbReference type="SMART" id="SM00482"/>
    </source>
</evidence>
<feature type="region of interest" description="Disordered" evidence="4">
    <location>
        <begin position="420"/>
        <end position="441"/>
    </location>
</feature>
<dbReference type="PANTHER" id="PTHR10133">
    <property type="entry name" value="DNA POLYMERASE I"/>
    <property type="match status" value="1"/>
</dbReference>
<name>A0A3M8LA62_9MICO</name>
<dbReference type="Pfam" id="PF00476">
    <property type="entry name" value="DNA_pol_A"/>
    <property type="match status" value="1"/>
</dbReference>
<dbReference type="Gene3D" id="3.30.70.370">
    <property type="match status" value="1"/>
</dbReference>
<evidence type="ECO:0000256" key="3">
    <source>
        <dbReference type="ARBA" id="ARBA00049244"/>
    </source>
</evidence>
<dbReference type="GO" id="GO:0006302">
    <property type="term" value="P:double-strand break repair"/>
    <property type="evidence" value="ECO:0007669"/>
    <property type="project" value="TreeGrafter"/>
</dbReference>
<reference evidence="6 7" key="1">
    <citation type="submission" date="2018-11" db="EMBL/GenBank/DDBJ databases">
        <title>Cryobacterium sp. nov., isolated from rhizosphere soil of lettuce.</title>
        <authorList>
            <person name="Wang Y."/>
        </authorList>
    </citation>
    <scope>NUCLEOTIDE SEQUENCE [LARGE SCALE GENOMIC DNA]</scope>
    <source>
        <strain evidence="6 7">NEAU-85</strain>
    </source>
</reference>
<dbReference type="SUPFAM" id="SSF56672">
    <property type="entry name" value="DNA/RNA polymerases"/>
    <property type="match status" value="1"/>
</dbReference>
<dbReference type="Gene3D" id="1.10.150.20">
    <property type="entry name" value="5' to 3' exonuclease, C-terminal subdomain"/>
    <property type="match status" value="1"/>
</dbReference>
<dbReference type="RefSeq" id="WP_123045844.1">
    <property type="nucleotide sequence ID" value="NZ_RDSR01000011.1"/>
</dbReference>
<dbReference type="InterPro" id="IPR002298">
    <property type="entry name" value="DNA_polymerase_A"/>
</dbReference>
<feature type="domain" description="DNA-directed DNA polymerase family A palm" evidence="5">
    <location>
        <begin position="301"/>
        <end position="520"/>
    </location>
</feature>
<dbReference type="EC" id="2.7.7.7" evidence="1"/>
<accession>A0A3M8LA62</accession>
<keyword evidence="7" id="KW-1185">Reference proteome</keyword>
<sequence length="561" mass="60179">MYILVSRDGGKVLVAPLTDDGSASAPELTLSDAEFGRYVQEQDSAARWVWDDTVAWYPRLLAGGIRIARCHDLRLCHVILRHSTLSAGSDLASAPAGEWDASALSGGAGEGEALFELGHGGLPDPRGEFLRQLEAVRAATAPGRLRLLLAAESAGALVAAEMQFAGLPWRRDVHERLLATELGPRVPHGTRPERLERLAARIRVALEAPALNPDSPVELLRALKATGLPIASTRAFELRRVEHPVIEPLLEYKKRSRLLSANGWAWMDAWVVDGRFHPEYLPGGVVTGRWAARGGGALQLPKQVRGAVVADDGWKLVVADAAQLEPRILAGLAADVAMADAGRGTDLYAGIVAGGVVETRQQAKGAMLGAMYGATTGQGGQLLPRLAAAYPRAVAAVEAAARLGERGDVVTTLLGRSSPRPDAGWRAAQAQASQPGATAADERRARSQAREWGRFTRNFIVQGSAAEWALCWLAEIRKELWEVGTRADASPGGSPAPFRRRPHLVFFLHDEVIVHTPEALAKEVAEVVREAAARAGRLLFGEFPVDFPLSARIVDNYAEVT</sequence>
<dbReference type="GO" id="GO:0003677">
    <property type="term" value="F:DNA binding"/>
    <property type="evidence" value="ECO:0007669"/>
    <property type="project" value="InterPro"/>
</dbReference>
<dbReference type="GO" id="GO:0004527">
    <property type="term" value="F:exonuclease activity"/>
    <property type="evidence" value="ECO:0007669"/>
    <property type="project" value="UniProtKB-KW"/>
</dbReference>
<keyword evidence="6" id="KW-0540">Nuclease</keyword>
<keyword evidence="2" id="KW-0235">DNA replication</keyword>
<gene>
    <name evidence="6" type="ORF">EEJ31_08330</name>
</gene>
<comment type="catalytic activity">
    <reaction evidence="3">
        <text>DNA(n) + a 2'-deoxyribonucleoside 5'-triphosphate = DNA(n+1) + diphosphate</text>
        <dbReference type="Rhea" id="RHEA:22508"/>
        <dbReference type="Rhea" id="RHEA-COMP:17339"/>
        <dbReference type="Rhea" id="RHEA-COMP:17340"/>
        <dbReference type="ChEBI" id="CHEBI:33019"/>
        <dbReference type="ChEBI" id="CHEBI:61560"/>
        <dbReference type="ChEBI" id="CHEBI:173112"/>
        <dbReference type="EC" id="2.7.7.7"/>
    </reaction>
</comment>
<dbReference type="Proteomes" id="UP000279859">
    <property type="component" value="Unassembled WGS sequence"/>
</dbReference>
<protein>
    <recommendedName>
        <fullName evidence="1">DNA-directed DNA polymerase</fullName>
        <ecNumber evidence="1">2.7.7.7</ecNumber>
    </recommendedName>
</protein>
<organism evidence="6 7">
    <name type="scientific">Cryobacterium tepidiphilum</name>
    <dbReference type="NCBI Taxonomy" id="2486026"/>
    <lineage>
        <taxon>Bacteria</taxon>
        <taxon>Bacillati</taxon>
        <taxon>Actinomycetota</taxon>
        <taxon>Actinomycetes</taxon>
        <taxon>Micrococcales</taxon>
        <taxon>Microbacteriaceae</taxon>
        <taxon>Cryobacterium</taxon>
    </lineage>
</organism>
<proteinExistence type="predicted"/>
<dbReference type="GO" id="GO:0006261">
    <property type="term" value="P:DNA-templated DNA replication"/>
    <property type="evidence" value="ECO:0007669"/>
    <property type="project" value="InterPro"/>
</dbReference>
<evidence type="ECO:0000256" key="2">
    <source>
        <dbReference type="ARBA" id="ARBA00022705"/>
    </source>
</evidence>
<keyword evidence="6" id="KW-0378">Hydrolase</keyword>
<keyword evidence="6" id="KW-0269">Exonuclease</keyword>
<dbReference type="CDD" id="cd06444">
    <property type="entry name" value="DNA_pol_A"/>
    <property type="match status" value="1"/>
</dbReference>
<evidence type="ECO:0000313" key="7">
    <source>
        <dbReference type="Proteomes" id="UP000279859"/>
    </source>
</evidence>
<dbReference type="OrthoDB" id="4414061at2"/>
<evidence type="ECO:0000313" key="6">
    <source>
        <dbReference type="EMBL" id="RNE62397.1"/>
    </source>
</evidence>
<dbReference type="PANTHER" id="PTHR10133:SF27">
    <property type="entry name" value="DNA POLYMERASE NU"/>
    <property type="match status" value="1"/>
</dbReference>
<comment type="caution">
    <text evidence="6">The sequence shown here is derived from an EMBL/GenBank/DDBJ whole genome shotgun (WGS) entry which is preliminary data.</text>
</comment>
<dbReference type="AlphaFoldDB" id="A0A3M8LA62"/>